<accession>A0ACB6SAZ4</accession>
<name>A0ACB6SAZ4_9PLEO</name>
<keyword evidence="2" id="KW-1185">Reference proteome</keyword>
<reference evidence="1" key="1">
    <citation type="journal article" date="2020" name="Stud. Mycol.">
        <title>101 Dothideomycetes genomes: a test case for predicting lifestyles and emergence of pathogens.</title>
        <authorList>
            <person name="Haridas S."/>
            <person name="Albert R."/>
            <person name="Binder M."/>
            <person name="Bloem J."/>
            <person name="Labutti K."/>
            <person name="Salamov A."/>
            <person name="Andreopoulos B."/>
            <person name="Baker S."/>
            <person name="Barry K."/>
            <person name="Bills G."/>
            <person name="Bluhm B."/>
            <person name="Cannon C."/>
            <person name="Castanera R."/>
            <person name="Culley D."/>
            <person name="Daum C."/>
            <person name="Ezra D."/>
            <person name="Gonzalez J."/>
            <person name="Henrissat B."/>
            <person name="Kuo A."/>
            <person name="Liang C."/>
            <person name="Lipzen A."/>
            <person name="Lutzoni F."/>
            <person name="Magnuson J."/>
            <person name="Mondo S."/>
            <person name="Nolan M."/>
            <person name="Ohm R."/>
            <person name="Pangilinan J."/>
            <person name="Park H.-J."/>
            <person name="Ramirez L."/>
            <person name="Alfaro M."/>
            <person name="Sun H."/>
            <person name="Tritt A."/>
            <person name="Yoshinaga Y."/>
            <person name="Zwiers L.-H."/>
            <person name="Turgeon B."/>
            <person name="Goodwin S."/>
            <person name="Spatafora J."/>
            <person name="Crous P."/>
            <person name="Grigoriev I."/>
        </authorList>
    </citation>
    <scope>NUCLEOTIDE SEQUENCE</scope>
    <source>
        <strain evidence="1">CBS 525.71</strain>
    </source>
</reference>
<organism evidence="1 2">
    <name type="scientific">Macroventuria anomochaeta</name>
    <dbReference type="NCBI Taxonomy" id="301207"/>
    <lineage>
        <taxon>Eukaryota</taxon>
        <taxon>Fungi</taxon>
        <taxon>Dikarya</taxon>
        <taxon>Ascomycota</taxon>
        <taxon>Pezizomycotina</taxon>
        <taxon>Dothideomycetes</taxon>
        <taxon>Pleosporomycetidae</taxon>
        <taxon>Pleosporales</taxon>
        <taxon>Pleosporineae</taxon>
        <taxon>Didymellaceae</taxon>
        <taxon>Macroventuria</taxon>
    </lineage>
</organism>
<gene>
    <name evidence="1" type="ORF">BU25DRAFT_224970</name>
</gene>
<dbReference type="EMBL" id="MU006705">
    <property type="protein sequence ID" value="KAF2631138.1"/>
    <property type="molecule type" value="Genomic_DNA"/>
</dbReference>
<proteinExistence type="predicted"/>
<evidence type="ECO:0000313" key="1">
    <source>
        <dbReference type="EMBL" id="KAF2631138.1"/>
    </source>
</evidence>
<evidence type="ECO:0000313" key="2">
    <source>
        <dbReference type="Proteomes" id="UP000799754"/>
    </source>
</evidence>
<comment type="caution">
    <text evidence="1">The sequence shown here is derived from an EMBL/GenBank/DDBJ whole genome shotgun (WGS) entry which is preliminary data.</text>
</comment>
<sequence>MERYWIFYKYIVGCTQTAWVITLCAVALDLPSPSIFLAQLSVVCTFVKTRKQTSHLCSLHFRVNLRELRHTRI</sequence>
<dbReference type="Proteomes" id="UP000799754">
    <property type="component" value="Unassembled WGS sequence"/>
</dbReference>
<protein>
    <submittedName>
        <fullName evidence="1">Uncharacterized protein</fullName>
    </submittedName>
</protein>